<dbReference type="Proteomes" id="UP000266720">
    <property type="component" value="Chromosome"/>
</dbReference>
<proteinExistence type="predicted"/>
<sequence length="42" mass="5257">MLRGEEIIKIARLRKLEPWQEEKRYLQALIFPQTKQERYLKL</sequence>
<dbReference type="EMBL" id="CP007493">
    <property type="protein sequence ID" value="AJB41833.1"/>
    <property type="molecule type" value="Genomic_DNA"/>
</dbReference>
<reference evidence="2" key="1">
    <citation type="book" date="2010" name="EXTREMOPHILES" publisher="0:0-0">
        <title>Complete genome sequences of ten hyperthermophilic archaea reveal their metabolic capabilities and possible ecological roles.</title>
        <editorList>
            <person name="?"/>
        </editorList>
        <authorList>
            <person name="Ravin N.V."/>
            <person name="Mardanov A.V."/>
            <person name="Bonch-Osmolovskaya E.A."/>
            <person name="Skryabin K.G."/>
        </authorList>
    </citation>
    <scope>NUCLEOTIDE SEQUENCE [LARGE SCALE GENOMIC DNA]</scope>
    <source>
        <strain evidence="2">1505</strain>
    </source>
</reference>
<organism evidence="1 2">
    <name type="scientific">Thermofilum adornatum 1505</name>
    <dbReference type="NCBI Taxonomy" id="697581"/>
    <lineage>
        <taxon>Archaea</taxon>
        <taxon>Thermoproteota</taxon>
        <taxon>Thermoprotei</taxon>
        <taxon>Thermofilales</taxon>
        <taxon>Thermofilaceae</taxon>
        <taxon>Thermofilum</taxon>
    </lineage>
</organism>
<dbReference type="AlphaFoldDB" id="A0A3G1A6M6"/>
<gene>
    <name evidence="1" type="ORF">TCARB_0781</name>
</gene>
<evidence type="ECO:0000313" key="2">
    <source>
        <dbReference type="Proteomes" id="UP000266720"/>
    </source>
</evidence>
<protein>
    <submittedName>
        <fullName evidence="1">Uncharacterized protein</fullName>
    </submittedName>
</protein>
<accession>A0A3G1A6M6</accession>
<dbReference type="STRING" id="697581.TCARB_0781"/>
<evidence type="ECO:0000313" key="1">
    <source>
        <dbReference type="EMBL" id="AJB41833.1"/>
    </source>
</evidence>
<name>A0A3G1A6M6_9CREN</name>
<dbReference type="KEGG" id="tcb:TCARB_0781"/>